<evidence type="ECO:0000256" key="2">
    <source>
        <dbReference type="ARBA" id="ARBA00022529"/>
    </source>
</evidence>
<dbReference type="EMBL" id="FRFE01000042">
    <property type="protein sequence ID" value="SHO52823.1"/>
    <property type="molecule type" value="Genomic_DNA"/>
</dbReference>
<evidence type="ECO:0000313" key="8">
    <source>
        <dbReference type="EMBL" id="SHO52823.1"/>
    </source>
</evidence>
<dbReference type="GO" id="GO:0016998">
    <property type="term" value="P:cell wall macromolecule catabolic process"/>
    <property type="evidence" value="ECO:0007669"/>
    <property type="project" value="InterPro"/>
</dbReference>
<protein>
    <recommendedName>
        <fullName evidence="7">Lysozyme</fullName>
        <ecNumber evidence="7">3.2.1.17</ecNumber>
    </recommendedName>
</protein>
<dbReference type="SUPFAM" id="SSF53955">
    <property type="entry name" value="Lysozyme-like"/>
    <property type="match status" value="1"/>
</dbReference>
<keyword evidence="3 7" id="KW-0081">Bacteriolytic enzyme</keyword>
<dbReference type="InterPro" id="IPR051018">
    <property type="entry name" value="Bacteriophage_GH24"/>
</dbReference>
<dbReference type="PANTHER" id="PTHR38107:SF3">
    <property type="entry name" value="LYSOZYME RRRD-RELATED"/>
    <property type="match status" value="1"/>
</dbReference>
<dbReference type="InterPro" id="IPR002196">
    <property type="entry name" value="Glyco_hydro_24"/>
</dbReference>
<keyword evidence="4 7" id="KW-0378">Hydrolase</keyword>
<dbReference type="InterPro" id="IPR023347">
    <property type="entry name" value="Lysozyme_dom_sf"/>
</dbReference>
<comment type="similarity">
    <text evidence="7">Belongs to the glycosyl hydrolase 24 family.</text>
</comment>
<dbReference type="Proteomes" id="UP000184603">
    <property type="component" value="Unassembled WGS sequence"/>
</dbReference>
<dbReference type="InterPro" id="IPR033907">
    <property type="entry name" value="Endolysin_autolysin"/>
</dbReference>
<evidence type="ECO:0000256" key="5">
    <source>
        <dbReference type="ARBA" id="ARBA00023200"/>
    </source>
</evidence>
<evidence type="ECO:0000256" key="3">
    <source>
        <dbReference type="ARBA" id="ARBA00022638"/>
    </source>
</evidence>
<dbReference type="PANTHER" id="PTHR38107">
    <property type="match status" value="1"/>
</dbReference>
<keyword evidence="2 7" id="KW-0929">Antimicrobial</keyword>
<reference evidence="8 9" key="1">
    <citation type="submission" date="2016-12" db="EMBL/GenBank/DDBJ databases">
        <authorList>
            <person name="Song W.-J."/>
            <person name="Kurnit D.M."/>
        </authorList>
    </citation>
    <scope>NUCLEOTIDE SEQUENCE [LARGE SCALE GENOMIC DNA]</scope>
    <source>
        <strain evidence="8 9">DSM 18488</strain>
    </source>
</reference>
<sequence>MSMLELAKGLARRFEGVRLVRYLCPAGYPTIGYGHRCAPDQPPIDETEAEILLENDMLASYHQGVKHCRQLIDADNGKQAAIADFVFNLGSGRWRSSTFRRRVQDGDWDAAAAECRRWVHGGGRKLPGLVLRREAEVALMLLKK</sequence>
<evidence type="ECO:0000256" key="7">
    <source>
        <dbReference type="RuleBase" id="RU003788"/>
    </source>
</evidence>
<keyword evidence="9" id="KW-1185">Reference proteome</keyword>
<dbReference type="HAMAP" id="MF_04110">
    <property type="entry name" value="ENDOLYSIN_T4"/>
    <property type="match status" value="1"/>
</dbReference>
<accession>A0A1M7YJN3</accession>
<keyword evidence="6 7" id="KW-0326">Glycosidase</keyword>
<dbReference type="InterPro" id="IPR023346">
    <property type="entry name" value="Lysozyme-like_dom_sf"/>
</dbReference>
<dbReference type="EC" id="3.2.1.17" evidence="7"/>
<dbReference type="RefSeq" id="WP_200802469.1">
    <property type="nucleotide sequence ID" value="NZ_FRFE01000042.1"/>
</dbReference>
<dbReference type="InterPro" id="IPR034690">
    <property type="entry name" value="Endolysin_T4_type"/>
</dbReference>
<evidence type="ECO:0000313" key="9">
    <source>
        <dbReference type="Proteomes" id="UP000184603"/>
    </source>
</evidence>
<dbReference type="CDD" id="cd00737">
    <property type="entry name" value="lyz_endolysin_autolysin"/>
    <property type="match status" value="1"/>
</dbReference>
<dbReference type="AlphaFoldDB" id="A0A1M7YJN3"/>
<dbReference type="STRING" id="1121416.SAMN02745220_04784"/>
<dbReference type="Gene3D" id="1.10.530.40">
    <property type="match status" value="1"/>
</dbReference>
<dbReference type="GO" id="GO:0003796">
    <property type="term" value="F:lysozyme activity"/>
    <property type="evidence" value="ECO:0007669"/>
    <property type="project" value="UniProtKB-EC"/>
</dbReference>
<gene>
    <name evidence="8" type="ORF">SAMN02745220_04784</name>
</gene>
<dbReference type="Pfam" id="PF00959">
    <property type="entry name" value="Phage_lysozyme"/>
    <property type="match status" value="1"/>
</dbReference>
<name>A0A1M7YJN3_9BACT</name>
<keyword evidence="5" id="KW-1035">Host cytoplasm</keyword>
<evidence type="ECO:0000256" key="4">
    <source>
        <dbReference type="ARBA" id="ARBA00022801"/>
    </source>
</evidence>
<comment type="catalytic activity">
    <reaction evidence="1 7">
        <text>Hydrolysis of (1-&gt;4)-beta-linkages between N-acetylmuramic acid and N-acetyl-D-glucosamine residues in a peptidoglycan and between N-acetyl-D-glucosamine residues in chitodextrins.</text>
        <dbReference type="EC" id="3.2.1.17"/>
    </reaction>
</comment>
<dbReference type="GO" id="GO:0009253">
    <property type="term" value="P:peptidoglycan catabolic process"/>
    <property type="evidence" value="ECO:0007669"/>
    <property type="project" value="InterPro"/>
</dbReference>
<organism evidence="8 9">
    <name type="scientific">Desulfopila aestuarii DSM 18488</name>
    <dbReference type="NCBI Taxonomy" id="1121416"/>
    <lineage>
        <taxon>Bacteria</taxon>
        <taxon>Pseudomonadati</taxon>
        <taxon>Thermodesulfobacteriota</taxon>
        <taxon>Desulfobulbia</taxon>
        <taxon>Desulfobulbales</taxon>
        <taxon>Desulfocapsaceae</taxon>
        <taxon>Desulfopila</taxon>
    </lineage>
</organism>
<evidence type="ECO:0000256" key="1">
    <source>
        <dbReference type="ARBA" id="ARBA00000632"/>
    </source>
</evidence>
<dbReference type="GO" id="GO:0042742">
    <property type="term" value="P:defense response to bacterium"/>
    <property type="evidence" value="ECO:0007669"/>
    <property type="project" value="UniProtKB-KW"/>
</dbReference>
<proteinExistence type="inferred from homology"/>
<evidence type="ECO:0000256" key="6">
    <source>
        <dbReference type="ARBA" id="ARBA00023295"/>
    </source>
</evidence>
<dbReference type="GO" id="GO:0031640">
    <property type="term" value="P:killing of cells of another organism"/>
    <property type="evidence" value="ECO:0007669"/>
    <property type="project" value="UniProtKB-KW"/>
</dbReference>